<dbReference type="GO" id="GO:0001682">
    <property type="term" value="P:tRNA 5'-leader removal"/>
    <property type="evidence" value="ECO:0007669"/>
    <property type="project" value="UniProtKB-UniRule"/>
</dbReference>
<evidence type="ECO:0000256" key="5">
    <source>
        <dbReference type="ARBA" id="ARBA00022801"/>
    </source>
</evidence>
<comment type="subunit">
    <text evidence="7">Consists of a catalytic RNA component (M1 or rnpB) and a protein subunit.</text>
</comment>
<evidence type="ECO:0000256" key="2">
    <source>
        <dbReference type="ARBA" id="ARBA00022694"/>
    </source>
</evidence>
<dbReference type="GO" id="GO:0042781">
    <property type="term" value="F:3'-tRNA processing endoribonuclease activity"/>
    <property type="evidence" value="ECO:0007669"/>
    <property type="project" value="TreeGrafter"/>
</dbReference>
<dbReference type="EMBL" id="MBLM01000109">
    <property type="protein sequence ID" value="OHV38302.1"/>
    <property type="molecule type" value="Genomic_DNA"/>
</dbReference>
<evidence type="ECO:0000256" key="4">
    <source>
        <dbReference type="ARBA" id="ARBA00022759"/>
    </source>
</evidence>
<keyword evidence="11" id="KW-1185">Reference proteome</keyword>
<dbReference type="RefSeq" id="WP_071084027.1">
    <property type="nucleotide sequence ID" value="NZ_MBLM01000109.1"/>
</dbReference>
<keyword evidence="6 7" id="KW-0694">RNA-binding</keyword>
<dbReference type="NCBIfam" id="TIGR00188">
    <property type="entry name" value="rnpA"/>
    <property type="match status" value="1"/>
</dbReference>
<dbReference type="InterPro" id="IPR000100">
    <property type="entry name" value="RNase_P"/>
</dbReference>
<dbReference type="InterPro" id="IPR014721">
    <property type="entry name" value="Ribsml_uS5_D2-typ_fold_subgr"/>
</dbReference>
<dbReference type="GO" id="GO:0000049">
    <property type="term" value="F:tRNA binding"/>
    <property type="evidence" value="ECO:0007669"/>
    <property type="project" value="UniProtKB-UniRule"/>
</dbReference>
<dbReference type="SUPFAM" id="SSF54211">
    <property type="entry name" value="Ribosomal protein S5 domain 2-like"/>
    <property type="match status" value="1"/>
</dbReference>
<name>A0A1S1QZ20_9ACTN</name>
<evidence type="ECO:0000256" key="7">
    <source>
        <dbReference type="HAMAP-Rule" id="MF_00227"/>
    </source>
</evidence>
<keyword evidence="4 7" id="KW-0255">Endonuclease</keyword>
<comment type="catalytic activity">
    <reaction evidence="7">
        <text>Endonucleolytic cleavage of RNA, removing 5'-extranucleotides from tRNA precursor.</text>
        <dbReference type="EC" id="3.1.26.5"/>
    </reaction>
</comment>
<evidence type="ECO:0000313" key="10">
    <source>
        <dbReference type="EMBL" id="OHV38302.1"/>
    </source>
</evidence>
<keyword evidence="2 7" id="KW-0819">tRNA processing</keyword>
<comment type="caution">
    <text evidence="10">The sequence shown here is derived from an EMBL/GenBank/DDBJ whole genome shotgun (WGS) entry which is preliminary data.</text>
</comment>
<feature type="compositionally biased region" description="Basic and acidic residues" evidence="9">
    <location>
        <begin position="10"/>
        <end position="19"/>
    </location>
</feature>
<dbReference type="HAMAP" id="MF_00227">
    <property type="entry name" value="RNase_P"/>
    <property type="match status" value="1"/>
</dbReference>
<feature type="region of interest" description="Disordered" evidence="9">
    <location>
        <begin position="1"/>
        <end position="22"/>
    </location>
</feature>
<comment type="function">
    <text evidence="1 7">RNaseP catalyzes the removal of the 5'-leader sequence from pre-tRNA to produce the mature 5'-terminus. It can also cleave other RNA substrates such as 4.5S RNA. The protein component plays an auxiliary but essential role in vivo by binding to the 5'-leader sequence and broadening the substrate specificity of the ribozyme.</text>
</comment>
<evidence type="ECO:0000256" key="1">
    <source>
        <dbReference type="ARBA" id="ARBA00002663"/>
    </source>
</evidence>
<proteinExistence type="inferred from homology"/>
<dbReference type="PANTHER" id="PTHR33992">
    <property type="entry name" value="RIBONUCLEASE P PROTEIN COMPONENT"/>
    <property type="match status" value="1"/>
</dbReference>
<keyword evidence="5 7" id="KW-0378">Hydrolase</keyword>
<evidence type="ECO:0000256" key="9">
    <source>
        <dbReference type="SAM" id="MobiDB-lite"/>
    </source>
</evidence>
<protein>
    <recommendedName>
        <fullName evidence="7 8">Ribonuclease P protein component</fullName>
        <shortName evidence="7">RNase P protein</shortName>
        <shortName evidence="7">RNaseP protein</shortName>
        <ecNumber evidence="7 8">3.1.26.5</ecNumber>
    </recommendedName>
    <alternativeName>
        <fullName evidence="7">Protein C5</fullName>
    </alternativeName>
</protein>
<evidence type="ECO:0000256" key="6">
    <source>
        <dbReference type="ARBA" id="ARBA00022884"/>
    </source>
</evidence>
<dbReference type="EC" id="3.1.26.5" evidence="7 8"/>
<keyword evidence="3 7" id="KW-0540">Nuclease</keyword>
<dbReference type="PROSITE" id="PS00648">
    <property type="entry name" value="RIBONUCLEASE_P"/>
    <property type="match status" value="1"/>
</dbReference>
<dbReference type="InterPro" id="IPR020539">
    <property type="entry name" value="RNase_P_CS"/>
</dbReference>
<dbReference type="AlphaFoldDB" id="A0A1S1QZ20"/>
<accession>A0A1S1QZ20</accession>
<dbReference type="GO" id="GO:0030677">
    <property type="term" value="C:ribonuclease P complex"/>
    <property type="evidence" value="ECO:0007669"/>
    <property type="project" value="TreeGrafter"/>
</dbReference>
<evidence type="ECO:0000256" key="8">
    <source>
        <dbReference type="NCBIfam" id="TIGR00188"/>
    </source>
</evidence>
<dbReference type="Proteomes" id="UP000179627">
    <property type="component" value="Unassembled WGS sequence"/>
</dbReference>
<dbReference type="PANTHER" id="PTHR33992:SF1">
    <property type="entry name" value="RIBONUCLEASE P PROTEIN COMPONENT"/>
    <property type="match status" value="1"/>
</dbReference>
<dbReference type="Pfam" id="PF00825">
    <property type="entry name" value="Ribonuclease_P"/>
    <property type="match status" value="1"/>
</dbReference>
<evidence type="ECO:0000313" key="11">
    <source>
        <dbReference type="Proteomes" id="UP000179627"/>
    </source>
</evidence>
<gene>
    <name evidence="7" type="primary">rnpA</name>
    <name evidence="10" type="ORF">CC117_15210</name>
</gene>
<reference evidence="11" key="1">
    <citation type="submission" date="2016-07" db="EMBL/GenBank/DDBJ databases">
        <title>Sequence Frankia sp. strain CcI1.17.</title>
        <authorList>
            <person name="Ghodhbane-Gtari F."/>
            <person name="Swanson E."/>
            <person name="Gueddou A."/>
            <person name="Morris K."/>
            <person name="Hezbri K."/>
            <person name="Ktari A."/>
            <person name="Nouioui I."/>
            <person name="Abebe-Akele F."/>
            <person name="Simpson S."/>
            <person name="Thomas K."/>
            <person name="Gtari M."/>
            <person name="Tisa L.S."/>
            <person name="Hurst S."/>
        </authorList>
    </citation>
    <scope>NUCLEOTIDE SEQUENCE [LARGE SCALE GENOMIC DNA]</scope>
    <source>
        <strain evidence="11">Cc1.17</strain>
    </source>
</reference>
<organism evidence="10 11">
    <name type="scientific">Parafrankia colletiae</name>
    <dbReference type="NCBI Taxonomy" id="573497"/>
    <lineage>
        <taxon>Bacteria</taxon>
        <taxon>Bacillati</taxon>
        <taxon>Actinomycetota</taxon>
        <taxon>Actinomycetes</taxon>
        <taxon>Frankiales</taxon>
        <taxon>Frankiaceae</taxon>
        <taxon>Parafrankia</taxon>
    </lineage>
</organism>
<dbReference type="Gene3D" id="3.30.230.10">
    <property type="match status" value="1"/>
</dbReference>
<dbReference type="GO" id="GO:0004526">
    <property type="term" value="F:ribonuclease P activity"/>
    <property type="evidence" value="ECO:0007669"/>
    <property type="project" value="UniProtKB-UniRule"/>
</dbReference>
<comment type="similarity">
    <text evidence="7">Belongs to the RnpA family.</text>
</comment>
<sequence>MLPRGSRVRTKQDHAELGRSGRRVRAGSVVVHSVYTDVDSPPRAGFTVGRRVGNAVVRNRVRRRLREQTRLRLSSLPRGTAVLIRALPGAAGATSVELGSSLDSAFRTVRSAASARSTGPQRTARST</sequence>
<evidence type="ECO:0000256" key="3">
    <source>
        <dbReference type="ARBA" id="ARBA00022722"/>
    </source>
</evidence>
<dbReference type="OrthoDB" id="196964at2"/>
<dbReference type="InterPro" id="IPR020568">
    <property type="entry name" value="Ribosomal_Su5_D2-typ_SF"/>
</dbReference>